<dbReference type="EMBL" id="JBHSSC010000004">
    <property type="protein sequence ID" value="MFC6179752.1"/>
    <property type="molecule type" value="Genomic_DNA"/>
</dbReference>
<reference evidence="3" key="1">
    <citation type="journal article" date="2019" name="Int. J. Syst. Evol. Microbiol.">
        <title>The Global Catalogue of Microorganisms (GCM) 10K type strain sequencing project: providing services to taxonomists for standard genome sequencing and annotation.</title>
        <authorList>
            <consortium name="The Broad Institute Genomics Platform"/>
            <consortium name="The Broad Institute Genome Sequencing Center for Infectious Disease"/>
            <person name="Wu L."/>
            <person name="Ma J."/>
        </authorList>
    </citation>
    <scope>NUCLEOTIDE SEQUENCE [LARGE SCALE GENOMIC DNA]</scope>
    <source>
        <strain evidence="3">CCM 8933</strain>
    </source>
</reference>
<feature type="chain" id="PRO_5046242823" evidence="1">
    <location>
        <begin position="30"/>
        <end position="130"/>
    </location>
</feature>
<evidence type="ECO:0000256" key="1">
    <source>
        <dbReference type="SAM" id="SignalP"/>
    </source>
</evidence>
<dbReference type="Proteomes" id="UP001596282">
    <property type="component" value="Unassembled WGS sequence"/>
</dbReference>
<keyword evidence="3" id="KW-1185">Reference proteome</keyword>
<accession>A0ABW1RW94</accession>
<sequence length="130" mass="14795">MKNHRGIALLLTIAAFGLALITNNQTASAKTYTTVPTSLRGTWYHYDSDYGTYNKLKATKYHFDTKDGFTGSWYRISGAKFPSYAMGHSQLVVKQTPKNYYVVARYATDSYPYWKKSLPQRPCRITSRGS</sequence>
<keyword evidence="1" id="KW-0732">Signal</keyword>
<protein>
    <submittedName>
        <fullName evidence="2">Uncharacterized protein</fullName>
    </submittedName>
</protein>
<evidence type="ECO:0000313" key="3">
    <source>
        <dbReference type="Proteomes" id="UP001596282"/>
    </source>
</evidence>
<gene>
    <name evidence="2" type="ORF">ACFP5Y_00585</name>
</gene>
<organism evidence="2 3">
    <name type="scientific">Lactiplantibacillus daowaiensis</name>
    <dbReference type="NCBI Taxonomy" id="2559918"/>
    <lineage>
        <taxon>Bacteria</taxon>
        <taxon>Bacillati</taxon>
        <taxon>Bacillota</taxon>
        <taxon>Bacilli</taxon>
        <taxon>Lactobacillales</taxon>
        <taxon>Lactobacillaceae</taxon>
        <taxon>Lactiplantibacillus</taxon>
    </lineage>
</organism>
<dbReference type="RefSeq" id="WP_137628310.1">
    <property type="nucleotide sequence ID" value="NZ_BJDJ01000007.1"/>
</dbReference>
<proteinExistence type="predicted"/>
<comment type="caution">
    <text evidence="2">The sequence shown here is derived from an EMBL/GenBank/DDBJ whole genome shotgun (WGS) entry which is preliminary data.</text>
</comment>
<feature type="signal peptide" evidence="1">
    <location>
        <begin position="1"/>
        <end position="29"/>
    </location>
</feature>
<name>A0ABW1RW94_9LACO</name>
<evidence type="ECO:0000313" key="2">
    <source>
        <dbReference type="EMBL" id="MFC6179752.1"/>
    </source>
</evidence>